<dbReference type="GO" id="GO:0005524">
    <property type="term" value="F:ATP binding"/>
    <property type="evidence" value="ECO:0007669"/>
    <property type="project" value="UniProtKB-KW"/>
</dbReference>
<keyword evidence="9 11" id="KW-0472">Membrane</keyword>
<evidence type="ECO:0000256" key="11">
    <source>
        <dbReference type="SAM" id="Phobius"/>
    </source>
</evidence>
<dbReference type="Pfam" id="PF00005">
    <property type="entry name" value="ABC_tran"/>
    <property type="match status" value="2"/>
</dbReference>
<keyword evidence="8 11" id="KW-1133">Transmembrane helix</keyword>
<dbReference type="CDD" id="cd03263">
    <property type="entry name" value="ABC_subfamily_A"/>
    <property type="match status" value="1"/>
</dbReference>
<dbReference type="eggNOG" id="KOG0059">
    <property type="taxonomic scope" value="Eukaryota"/>
</dbReference>
<dbReference type="Pfam" id="PF12698">
    <property type="entry name" value="ABC2_membrane_3"/>
    <property type="match status" value="2"/>
</dbReference>
<keyword evidence="14" id="KW-1185">Reference proteome</keyword>
<gene>
    <name evidence="13" type="ORF">COCSUDRAFT_55395</name>
</gene>
<feature type="transmembrane region" description="Helical" evidence="11">
    <location>
        <begin position="1508"/>
        <end position="1540"/>
    </location>
</feature>
<evidence type="ECO:0000256" key="1">
    <source>
        <dbReference type="ARBA" id="ARBA00004141"/>
    </source>
</evidence>
<feature type="transmembrane region" description="Helical" evidence="11">
    <location>
        <begin position="330"/>
        <end position="351"/>
    </location>
</feature>
<dbReference type="KEGG" id="csl:COCSUDRAFT_55395"/>
<evidence type="ECO:0000313" key="14">
    <source>
        <dbReference type="Proteomes" id="UP000007264"/>
    </source>
</evidence>
<dbReference type="PROSITE" id="PS00211">
    <property type="entry name" value="ABC_TRANSPORTER_1"/>
    <property type="match status" value="1"/>
</dbReference>
<evidence type="ECO:0000259" key="12">
    <source>
        <dbReference type="PROSITE" id="PS50893"/>
    </source>
</evidence>
<name>I0Z9R3_COCSC</name>
<feature type="region of interest" description="Disordered" evidence="10">
    <location>
        <begin position="593"/>
        <end position="621"/>
    </location>
</feature>
<dbReference type="InterPro" id="IPR026082">
    <property type="entry name" value="ABCA"/>
</dbReference>
<dbReference type="InterPro" id="IPR003593">
    <property type="entry name" value="AAA+_ATPase"/>
</dbReference>
<dbReference type="GO" id="GO:0140359">
    <property type="term" value="F:ABC-type transporter activity"/>
    <property type="evidence" value="ECO:0007669"/>
    <property type="project" value="InterPro"/>
</dbReference>
<comment type="caution">
    <text evidence="13">The sequence shown here is derived from an EMBL/GenBank/DDBJ whole genome shotgun (WGS) entry which is preliminary data.</text>
</comment>
<keyword evidence="7" id="KW-0067">ATP-binding</keyword>
<feature type="transmembrane region" description="Helical" evidence="11">
    <location>
        <begin position="1424"/>
        <end position="1448"/>
    </location>
</feature>
<keyword evidence="6" id="KW-0547">Nucleotide-binding</keyword>
<sequence>MEAVLAEEEVIAYTQVTPDHFPAKIYVEETADALRNLTAPFQHAPALRSNCSDLLHSMAAAGKVGGAGWQPSAADVAAVESCLGEVSTADTSSTTAALSSAAVKLLQAFIDSNGPIPVPTLDEFVLLHKVLQTAVQSDPSILGLLRGAKRSFGWNVLGNLVDMGKLAFAPATPEVLQLAAHLRRSHELFADVFHGVFRTESDAEDYVASETERLWALVVFNSGPSAVGSDYTIRMNFTTVPRTWVPINRWRHDVSIHYKEYYTSGFLSLQSAIDAYTLGLPASLEASLDTGSGDSPSPAPAAPQAWTAWGGVFPTAEYVHNDFYDAVGPMLGLLMSLSLVYPLSMLVRGVVEERERRLKETMCIMGLQGWVLHAAWMITYAVILLVICVAVTIVCCTSFLRHTDPVLLFILFAFFAASELAFGLMVAAFFNNAKIAGIVAPLAHFACLLPRYIFFRVEAPQAVVGKVFVSFLSPSAFTFAADLIGEYEGSGQGLHWSNMWSDPFPMGAILFMLAADVKLYSLLAWYLEKVLPSPYGPRLPWWFPCSHSYWATGDVEDNLNVAAALKQSLTSVKQLLRLNRDREEALSYQQVDLEGDNTDMGMRPPADVEAGNGSGSDGAAVGPPTLAQMTNLRKVYGQHVAVHNLSLHLRMGEVTALLGHNGAGKTTAVGMLTGLLRPTAGGCTVMGHDVMRAAAHARQHIGYCPQANVLFGSLTVWEHLLLFCAIKGLSGGAFSQAADAASAQIIEAVGLQDKRDCKANALSGGMKRKLQVALALLGSSKVVLLDEPTSGVDPSSRRALWSILSKYKKGRAMLLTTHFMDEADLLSDSVAIMAEGRLQCWGPSLLLKQQYSSGYTLTMNTSLRADAPPDKAGIHSLLTSHAPSAQILRSSGSELVYQLPMEWRGRFADMLEALEARSGELGVTHYAVSMPTLEEVFLRCTAESHQRDGNPSAADSAAADGRCEITLTPQTKQSQSSTSPDSAGSLAAGNSGQAGLTQSPASSDGSGAGVEACGSRPASRNGGEAGAAEEAEGPSAPLPISRDDSAEALSSVLAAGEEADGDQPSAKTPERSSQVAGTSRQRNQDTPLTGTAEEAAGKGEDAGASAVRTTADCAAAGVSVNGTGEVHCIEEVLEEVPLHDPAPKQRGRRERACVAFREMLRKRAIIAGRDKKGMLFQLLLPVAAICLVLAILKVNIDPSSPTITLDFTSMLQRDPVIVANAPLGLAPCIIKGAPSDRPDTGPCGSALHFRHAPPTAANDSMQLSQQLLKDKAAGAAAQYGALVFDDPVIRHIPDALRDLNQSISNVGTGQLLNMLPLLGSFLPARLPTAGSGQLGAGLLPQLSTPESRVVSRLIRRFQDHPGVMLLHNSSSYHSLPALLSGLHGSLGALEVARTGNASAVAPAFTVKSHPLPLSSEESVKLDSLLTVLAALFVLVPLCYLSGAFAISPVVEEASQAHHLQLLSGCPPLIYWAGTYVWDMGTYVVVALLSLGVFAAYGDRATVGSVEQALGTFALLLAYGAAVIPLVSVAALSFTLGFVAVTGSYVMRLIPKTQALQAVLVHIFRVQPPFLLGEGLIELTRFNFEKDLARARFGADMPAGGQMDLDYGRVVDWDTLGRPLTLLVLEAFFYFALALWLDHNNRHGTSLCSTLRSYTFWAVGVGRRQFKNLLRGRDGSGEYVHVGEGNRAVQMTDMEGAAANGAAAGAAPEQWDEEAQALVLAVQAAEEGAGAGVREDDDVAAERERVTTGGARGDSLCLRNLRKVYEGEPPKVAVHDLCLGVPPGERFGLLGPNGAGKTTTLALLTGRARATGGDALVNGMSVMGEGAATGRALLGFCPQQDPLLELLSAREHLSLYARLKARPRS</sequence>
<feature type="compositionally biased region" description="Polar residues" evidence="10">
    <location>
        <begin position="1071"/>
        <end position="1089"/>
    </location>
</feature>
<feature type="domain" description="ABC transporter" evidence="12">
    <location>
        <begin position="627"/>
        <end position="860"/>
    </location>
</feature>
<dbReference type="OrthoDB" id="8061355at2759"/>
<dbReference type="InterPro" id="IPR003439">
    <property type="entry name" value="ABC_transporter-like_ATP-bd"/>
</dbReference>
<evidence type="ECO:0000256" key="6">
    <source>
        <dbReference type="ARBA" id="ARBA00022741"/>
    </source>
</evidence>
<dbReference type="InterPro" id="IPR017871">
    <property type="entry name" value="ABC_transporter-like_CS"/>
</dbReference>
<keyword evidence="3" id="KW-0813">Transport</keyword>
<dbReference type="SUPFAM" id="SSF52540">
    <property type="entry name" value="P-loop containing nucleoside triphosphate hydrolases"/>
    <property type="match status" value="2"/>
</dbReference>
<feature type="transmembrane region" description="Helical" evidence="11">
    <location>
        <begin position="1174"/>
        <end position="1192"/>
    </location>
</feature>
<dbReference type="GO" id="GO:0016020">
    <property type="term" value="C:membrane"/>
    <property type="evidence" value="ECO:0007669"/>
    <property type="project" value="UniProtKB-SubCell"/>
</dbReference>
<dbReference type="Proteomes" id="UP000007264">
    <property type="component" value="Unassembled WGS sequence"/>
</dbReference>
<evidence type="ECO:0000256" key="3">
    <source>
        <dbReference type="ARBA" id="ARBA00022448"/>
    </source>
</evidence>
<dbReference type="FunFam" id="3.40.50.300:FF:000933">
    <property type="entry name" value="ABC transporter A family member 7"/>
    <property type="match status" value="1"/>
</dbReference>
<evidence type="ECO:0000256" key="8">
    <source>
        <dbReference type="ARBA" id="ARBA00022989"/>
    </source>
</evidence>
<reference evidence="13 14" key="1">
    <citation type="journal article" date="2012" name="Genome Biol.">
        <title>The genome of the polar eukaryotic microalga coccomyxa subellipsoidea reveals traits of cold adaptation.</title>
        <authorList>
            <person name="Blanc G."/>
            <person name="Agarkova I."/>
            <person name="Grimwood J."/>
            <person name="Kuo A."/>
            <person name="Brueggeman A."/>
            <person name="Dunigan D."/>
            <person name="Gurnon J."/>
            <person name="Ladunga I."/>
            <person name="Lindquist E."/>
            <person name="Lucas S."/>
            <person name="Pangilinan J."/>
            <person name="Proschold T."/>
            <person name="Salamov A."/>
            <person name="Schmutz J."/>
            <person name="Weeks D."/>
            <person name="Yamada T."/>
            <person name="Claverie J.M."/>
            <person name="Grigoriev I."/>
            <person name="Van Etten J."/>
            <person name="Lomsadze A."/>
            <person name="Borodovsky M."/>
        </authorList>
    </citation>
    <scope>NUCLEOTIDE SEQUENCE [LARGE SCALE GENOMIC DNA]</scope>
    <source>
        <strain evidence="13 14">C-169</strain>
    </source>
</reference>
<dbReference type="SMART" id="SM00382">
    <property type="entry name" value="AAA"/>
    <property type="match status" value="1"/>
</dbReference>
<dbReference type="EMBL" id="AGSI01000001">
    <property type="protein sequence ID" value="EIE27382.1"/>
    <property type="molecule type" value="Genomic_DNA"/>
</dbReference>
<feature type="transmembrane region" description="Helical" evidence="11">
    <location>
        <begin position="435"/>
        <end position="455"/>
    </location>
</feature>
<dbReference type="Gene3D" id="3.40.50.300">
    <property type="entry name" value="P-loop containing nucleotide triphosphate hydrolases"/>
    <property type="match status" value="2"/>
</dbReference>
<keyword evidence="5" id="KW-0677">Repeat</keyword>
<evidence type="ECO:0000256" key="2">
    <source>
        <dbReference type="ARBA" id="ARBA00008526"/>
    </source>
</evidence>
<evidence type="ECO:0000256" key="5">
    <source>
        <dbReference type="ARBA" id="ARBA00022737"/>
    </source>
</evidence>
<dbReference type="GO" id="GO:0016887">
    <property type="term" value="F:ATP hydrolysis activity"/>
    <property type="evidence" value="ECO:0007669"/>
    <property type="project" value="InterPro"/>
</dbReference>
<dbReference type="PANTHER" id="PTHR19229">
    <property type="entry name" value="ATP-BINDING CASSETTE TRANSPORTER SUBFAMILY A ABCA"/>
    <property type="match status" value="1"/>
</dbReference>
<protein>
    <recommendedName>
        <fullName evidence="12">ABC transporter domain-containing protein</fullName>
    </recommendedName>
</protein>
<feature type="transmembrane region" description="Helical" evidence="11">
    <location>
        <begin position="1468"/>
        <end position="1496"/>
    </location>
</feature>
<evidence type="ECO:0000256" key="4">
    <source>
        <dbReference type="ARBA" id="ARBA00022692"/>
    </source>
</evidence>
<evidence type="ECO:0000256" key="9">
    <source>
        <dbReference type="ARBA" id="ARBA00023136"/>
    </source>
</evidence>
<keyword evidence="4 11" id="KW-0812">Transmembrane</keyword>
<comment type="subcellular location">
    <subcellularLocation>
        <location evidence="1">Membrane</location>
        <topology evidence="1">Multi-pass membrane protein</topology>
    </subcellularLocation>
</comment>
<comment type="similarity">
    <text evidence="2">Belongs to the ABC transporter superfamily. ABCA family. CPR flippase (TC 3.A.1.211) subfamily.</text>
</comment>
<feature type="transmembrane region" description="Helical" evidence="11">
    <location>
        <begin position="1619"/>
        <end position="1636"/>
    </location>
</feature>
<feature type="compositionally biased region" description="Polar residues" evidence="10">
    <location>
        <begin position="988"/>
        <end position="1005"/>
    </location>
</feature>
<dbReference type="PROSITE" id="PS50893">
    <property type="entry name" value="ABC_TRANSPORTER_2"/>
    <property type="match status" value="1"/>
</dbReference>
<feature type="region of interest" description="Disordered" evidence="10">
    <location>
        <begin position="967"/>
        <end position="1103"/>
    </location>
</feature>
<dbReference type="InterPro" id="IPR013525">
    <property type="entry name" value="ABC2_TM"/>
</dbReference>
<feature type="compositionally biased region" description="Low complexity" evidence="10">
    <location>
        <begin position="968"/>
        <end position="982"/>
    </location>
</feature>
<dbReference type="RefSeq" id="XP_005651926.1">
    <property type="nucleotide sequence ID" value="XM_005651869.1"/>
</dbReference>
<dbReference type="GeneID" id="17045397"/>
<organism evidence="13 14">
    <name type="scientific">Coccomyxa subellipsoidea (strain C-169)</name>
    <name type="common">Green microalga</name>
    <dbReference type="NCBI Taxonomy" id="574566"/>
    <lineage>
        <taxon>Eukaryota</taxon>
        <taxon>Viridiplantae</taxon>
        <taxon>Chlorophyta</taxon>
        <taxon>core chlorophytes</taxon>
        <taxon>Trebouxiophyceae</taxon>
        <taxon>Trebouxiophyceae incertae sedis</taxon>
        <taxon>Coccomyxaceae</taxon>
        <taxon>Coccomyxa</taxon>
        <taxon>Coccomyxa subellipsoidea</taxon>
    </lineage>
</organism>
<evidence type="ECO:0000256" key="7">
    <source>
        <dbReference type="ARBA" id="ARBA00022840"/>
    </source>
</evidence>
<feature type="transmembrane region" description="Helical" evidence="11">
    <location>
        <begin position="406"/>
        <end position="428"/>
    </location>
</feature>
<feature type="transmembrane region" description="Helical" evidence="11">
    <location>
        <begin position="371"/>
        <end position="400"/>
    </location>
</feature>
<evidence type="ECO:0000256" key="10">
    <source>
        <dbReference type="SAM" id="MobiDB-lite"/>
    </source>
</evidence>
<evidence type="ECO:0000313" key="13">
    <source>
        <dbReference type="EMBL" id="EIE27382.1"/>
    </source>
</evidence>
<accession>I0Z9R3</accession>
<dbReference type="PANTHER" id="PTHR19229:SF36">
    <property type="entry name" value="ATP-BINDING CASSETTE SUB-FAMILY A MEMBER 2"/>
    <property type="match status" value="1"/>
</dbReference>
<proteinExistence type="inferred from homology"/>
<dbReference type="InterPro" id="IPR027417">
    <property type="entry name" value="P-loop_NTPase"/>
</dbReference>
<dbReference type="GO" id="GO:0005319">
    <property type="term" value="F:lipid transporter activity"/>
    <property type="evidence" value="ECO:0007669"/>
    <property type="project" value="TreeGrafter"/>
</dbReference>